<dbReference type="SUPFAM" id="SSF63992">
    <property type="entry name" value="Dipeptide transport protein"/>
    <property type="match status" value="1"/>
</dbReference>
<dbReference type="InterPro" id="IPR007035">
    <property type="entry name" value="Peptidase_M55"/>
</dbReference>
<organism evidence="1 2">
    <name type="scientific">[Clostridium] leptum DSM 753</name>
    <dbReference type="NCBI Taxonomy" id="428125"/>
    <lineage>
        <taxon>Bacteria</taxon>
        <taxon>Bacillati</taxon>
        <taxon>Bacillota</taxon>
        <taxon>Clostridia</taxon>
        <taxon>Eubacteriales</taxon>
        <taxon>Oscillospiraceae</taxon>
        <taxon>Oscillospiraceae incertae sedis</taxon>
    </lineage>
</organism>
<accession>A0A855A7P2</accession>
<dbReference type="EMBL" id="NOXF01000002">
    <property type="protein sequence ID" value="PEQ25267.1"/>
    <property type="molecule type" value="Genomic_DNA"/>
</dbReference>
<keyword evidence="2" id="KW-1185">Reference proteome</keyword>
<comment type="caution">
    <text evidence="1">The sequence shown here is derived from an EMBL/GenBank/DDBJ whole genome shotgun (WGS) entry which is preliminary data.</text>
</comment>
<reference evidence="1 2" key="1">
    <citation type="submission" date="2017-07" db="EMBL/GenBank/DDBJ databases">
        <title>Prevalence of linear plasmids in Cutibacterium (Propionibacterium) acnes isolates obtained from prostatic tissue.</title>
        <authorList>
            <person name="Davidsson S."/>
            <person name="Carlsson J."/>
            <person name="Molling P."/>
            <person name="Andren O."/>
            <person name="Andersson S.-O."/>
            <person name="Brzuszkiewicz E."/>
            <person name="Poehlein A."/>
            <person name="Al-Zeer M."/>
            <person name="Brinkmann V."/>
            <person name="Scavenius C."/>
            <person name="Nazipi S."/>
            <person name="Soderquist B."/>
            <person name="Bruggemann H."/>
        </authorList>
    </citation>
    <scope>NUCLEOTIDE SEQUENCE [LARGE SCALE GENOMIC DNA]</scope>
    <source>
        <strain evidence="1 2">DSM 753</strain>
    </source>
</reference>
<dbReference type="InterPro" id="IPR036177">
    <property type="entry name" value="Peptidase_M55_sf"/>
</dbReference>
<proteinExistence type="predicted"/>
<dbReference type="Gene3D" id="3.40.50.10780">
    <property type="entry name" value="Dipeptide transport protein"/>
    <property type="match status" value="1"/>
</dbReference>
<gene>
    <name evidence="1" type="ORF">CH238_04350</name>
</gene>
<sequence>MRIFMVSDIEGLTGVYHWAQTKPGNPAYDEARELLMGDLLAAVEGAHDGGVDEIVVYDMHESGRNIFTDRLPAYVRHIAGKPPVLTEEFRMGKSYDGLFMLGNHAMPFTRDSVLCHAYWLSDGMFTVNGIDVGEIGMEALIAGQYGVPLLLVTGDLAAKKEALALSPDTRCAVVKESSGYRNTAVCYPACETQEEIYRQARDAVKHASEIAPVTLQAPYTLRFTFRGQVRPEIKALPGIAAIDDKTYELKGGDLHKMWELVNDACCNWLDV</sequence>
<name>A0A855A7P2_9FIRM</name>
<protein>
    <recommendedName>
        <fullName evidence="3">D-stereospecific aminopeptidase</fullName>
    </recommendedName>
</protein>
<dbReference type="Proteomes" id="UP000220611">
    <property type="component" value="Unassembled WGS sequence"/>
</dbReference>
<evidence type="ECO:0000313" key="2">
    <source>
        <dbReference type="Proteomes" id="UP000220611"/>
    </source>
</evidence>
<dbReference type="OrthoDB" id="9785420at2"/>
<evidence type="ECO:0008006" key="3">
    <source>
        <dbReference type="Google" id="ProtNLM"/>
    </source>
</evidence>
<evidence type="ECO:0000313" key="1">
    <source>
        <dbReference type="EMBL" id="PEQ25267.1"/>
    </source>
</evidence>
<dbReference type="AlphaFoldDB" id="A0A855A7P2"/>
<dbReference type="Gene3D" id="3.30.1360.130">
    <property type="entry name" value="Dipeptide transport protein"/>
    <property type="match status" value="1"/>
</dbReference>
<dbReference type="InterPro" id="IPR027476">
    <property type="entry name" value="DppA_N"/>
</dbReference>
<dbReference type="Pfam" id="PF04951">
    <property type="entry name" value="Peptidase_M55"/>
    <property type="match status" value="1"/>
</dbReference>